<organism evidence="1 2">
    <name type="scientific">Tunturiibacter lichenicola</name>
    <dbReference type="NCBI Taxonomy" id="2051959"/>
    <lineage>
        <taxon>Bacteria</taxon>
        <taxon>Pseudomonadati</taxon>
        <taxon>Acidobacteriota</taxon>
        <taxon>Terriglobia</taxon>
        <taxon>Terriglobales</taxon>
        <taxon>Acidobacteriaceae</taxon>
        <taxon>Tunturiibacter</taxon>
    </lineage>
</organism>
<name>A0A7W8J7Z3_9BACT</name>
<sequence length="166" mass="18903">MLKPERVIALDSIVGEDDTDTRLLREMADKAERYILSFAWCLQLKEGFFADGFGGVLAIFLFRADISNLGQDQWTWVFVGDIPSAYLEKDRDYGSPQDAFKRYIEGLDEWVAAARAGRSLRGLIPIEARTDFETTNAISRRADTLRQHILPHISNNRFHPGPQSQQ</sequence>
<comment type="caution">
    <text evidence="1">The sequence shown here is derived from an EMBL/GenBank/DDBJ whole genome shotgun (WGS) entry which is preliminary data.</text>
</comment>
<proteinExistence type="predicted"/>
<protein>
    <submittedName>
        <fullName evidence="1">Uncharacterized protein</fullName>
    </submittedName>
</protein>
<dbReference type="AlphaFoldDB" id="A0A7W8J7Z3"/>
<reference evidence="1 2" key="1">
    <citation type="submission" date="2020-08" db="EMBL/GenBank/DDBJ databases">
        <title>Genomic Encyclopedia of Type Strains, Phase IV (KMG-V): Genome sequencing to study the core and pangenomes of soil and plant-associated prokaryotes.</title>
        <authorList>
            <person name="Whitman W."/>
        </authorList>
    </citation>
    <scope>NUCLEOTIDE SEQUENCE [LARGE SCALE GENOMIC DNA]</scope>
    <source>
        <strain evidence="1 2">M8US30</strain>
    </source>
</reference>
<evidence type="ECO:0000313" key="1">
    <source>
        <dbReference type="EMBL" id="MBB5344274.1"/>
    </source>
</evidence>
<accession>A0A7W8J7Z3</accession>
<dbReference type="Proteomes" id="UP000569092">
    <property type="component" value="Unassembled WGS sequence"/>
</dbReference>
<evidence type="ECO:0000313" key="2">
    <source>
        <dbReference type="Proteomes" id="UP000569092"/>
    </source>
</evidence>
<dbReference type="EMBL" id="JACHDZ010000003">
    <property type="protein sequence ID" value="MBB5344274.1"/>
    <property type="molecule type" value="Genomic_DNA"/>
</dbReference>
<gene>
    <name evidence="1" type="ORF">HDF10_002253</name>
</gene>